<accession>A0AB34I0Q3</accession>
<dbReference type="AlphaFoldDB" id="A0AB34I0Q3"/>
<evidence type="ECO:0000313" key="1">
    <source>
        <dbReference type="EMBL" id="KAJ8796978.1"/>
    </source>
</evidence>
<dbReference type="EMBL" id="JAIQCJ010000270">
    <property type="protein sequence ID" value="KAJ8796978.1"/>
    <property type="molecule type" value="Genomic_DNA"/>
</dbReference>
<sequence length="103" mass="11605">METSPCTSPMPSCSLRLCGKDQREAALVDVGNYIVEALPCQYATLIYTNPEVGPEKPDRIMGKQISFTGYKLLDWLWTHQVLAPPRCLSTTHSKYTAPFNRKQ</sequence>
<keyword evidence="2" id="KW-1185">Reference proteome</keyword>
<protein>
    <submittedName>
        <fullName evidence="1">Uncharacterized protein</fullName>
    </submittedName>
</protein>
<proteinExistence type="predicted"/>
<gene>
    <name evidence="1" type="ORF">J1605_001788</name>
</gene>
<reference evidence="1 2" key="1">
    <citation type="submission" date="2022-11" db="EMBL/GenBank/DDBJ databases">
        <title>Whole genome sequence of Eschrichtius robustus ER-17-0199.</title>
        <authorList>
            <person name="Bruniche-Olsen A."/>
            <person name="Black A.N."/>
            <person name="Fields C.J."/>
            <person name="Walden K."/>
            <person name="Dewoody J.A."/>
        </authorList>
    </citation>
    <scope>NUCLEOTIDE SEQUENCE [LARGE SCALE GENOMIC DNA]</scope>
    <source>
        <strain evidence="1">ER-17-0199</strain>
        <tissue evidence="1">Blubber</tissue>
    </source>
</reference>
<dbReference type="Proteomes" id="UP001159641">
    <property type="component" value="Unassembled WGS sequence"/>
</dbReference>
<evidence type="ECO:0000313" key="2">
    <source>
        <dbReference type="Proteomes" id="UP001159641"/>
    </source>
</evidence>
<name>A0AB34I0Q3_ESCRO</name>
<comment type="caution">
    <text evidence="1">The sequence shown here is derived from an EMBL/GenBank/DDBJ whole genome shotgun (WGS) entry which is preliminary data.</text>
</comment>
<organism evidence="1 2">
    <name type="scientific">Eschrichtius robustus</name>
    <name type="common">California gray whale</name>
    <name type="synonym">Eschrichtius gibbosus</name>
    <dbReference type="NCBI Taxonomy" id="9764"/>
    <lineage>
        <taxon>Eukaryota</taxon>
        <taxon>Metazoa</taxon>
        <taxon>Chordata</taxon>
        <taxon>Craniata</taxon>
        <taxon>Vertebrata</taxon>
        <taxon>Euteleostomi</taxon>
        <taxon>Mammalia</taxon>
        <taxon>Eutheria</taxon>
        <taxon>Laurasiatheria</taxon>
        <taxon>Artiodactyla</taxon>
        <taxon>Whippomorpha</taxon>
        <taxon>Cetacea</taxon>
        <taxon>Mysticeti</taxon>
        <taxon>Eschrichtiidae</taxon>
        <taxon>Eschrichtius</taxon>
    </lineage>
</organism>